<evidence type="ECO:0000256" key="1">
    <source>
        <dbReference type="SAM" id="MobiDB-lite"/>
    </source>
</evidence>
<reference evidence="3 4" key="1">
    <citation type="submission" date="2015-12" db="EMBL/GenBank/DDBJ databases">
        <title>The genome of Folsomia candida.</title>
        <authorList>
            <person name="Faddeeva A."/>
            <person name="Derks M.F."/>
            <person name="Anvar Y."/>
            <person name="Smit S."/>
            <person name="Van Straalen N."/>
            <person name="Roelofs D."/>
        </authorList>
    </citation>
    <scope>NUCLEOTIDE SEQUENCE [LARGE SCALE GENOMIC DNA]</scope>
    <source>
        <strain evidence="3 4">VU population</strain>
        <tissue evidence="3">Whole body</tissue>
    </source>
</reference>
<name>A0A226DAL9_FOLCA</name>
<dbReference type="AlphaFoldDB" id="A0A226DAL9"/>
<evidence type="ECO:0000313" key="3">
    <source>
        <dbReference type="EMBL" id="OXA41777.1"/>
    </source>
</evidence>
<feature type="compositionally biased region" description="Basic and acidic residues" evidence="1">
    <location>
        <begin position="245"/>
        <end position="254"/>
    </location>
</feature>
<keyword evidence="4" id="KW-1185">Reference proteome</keyword>
<feature type="compositionally biased region" description="Polar residues" evidence="1">
    <location>
        <begin position="345"/>
        <end position="361"/>
    </location>
</feature>
<gene>
    <name evidence="3" type="ORF">Fcan01_23392</name>
</gene>
<evidence type="ECO:0000313" key="4">
    <source>
        <dbReference type="Proteomes" id="UP000198287"/>
    </source>
</evidence>
<dbReference type="EMBL" id="LNIX01000028">
    <property type="protein sequence ID" value="OXA41777.1"/>
    <property type="molecule type" value="Genomic_DNA"/>
</dbReference>
<evidence type="ECO:0000256" key="2">
    <source>
        <dbReference type="SAM" id="Phobius"/>
    </source>
</evidence>
<feature type="compositionally biased region" description="Basic and acidic residues" evidence="1">
    <location>
        <begin position="303"/>
        <end position="315"/>
    </location>
</feature>
<organism evidence="3 4">
    <name type="scientific">Folsomia candida</name>
    <name type="common">Springtail</name>
    <dbReference type="NCBI Taxonomy" id="158441"/>
    <lineage>
        <taxon>Eukaryota</taxon>
        <taxon>Metazoa</taxon>
        <taxon>Ecdysozoa</taxon>
        <taxon>Arthropoda</taxon>
        <taxon>Hexapoda</taxon>
        <taxon>Collembola</taxon>
        <taxon>Entomobryomorpha</taxon>
        <taxon>Isotomoidea</taxon>
        <taxon>Isotomidae</taxon>
        <taxon>Proisotominae</taxon>
        <taxon>Folsomia</taxon>
    </lineage>
</organism>
<keyword evidence="2" id="KW-0812">Transmembrane</keyword>
<feature type="transmembrane region" description="Helical" evidence="2">
    <location>
        <begin position="12"/>
        <end position="29"/>
    </location>
</feature>
<proteinExistence type="predicted"/>
<accession>A0A226DAL9</accession>
<protein>
    <submittedName>
        <fullName evidence="3">Uncharacterized protein</fullName>
    </submittedName>
</protein>
<keyword evidence="2" id="KW-0472">Membrane</keyword>
<feature type="region of interest" description="Disordered" evidence="1">
    <location>
        <begin position="199"/>
        <end position="263"/>
    </location>
</feature>
<keyword evidence="2" id="KW-1133">Transmembrane helix</keyword>
<feature type="region of interest" description="Disordered" evidence="1">
    <location>
        <begin position="298"/>
        <end position="377"/>
    </location>
</feature>
<dbReference type="OMA" id="GYEMKGY"/>
<dbReference type="Proteomes" id="UP000198287">
    <property type="component" value="Unassembled WGS sequence"/>
</dbReference>
<sequence>MIRLRLSSSPVGVIALVTGISIVTLLIFLKPVNSCHRKVEYHHYYKKQPHKGWGWGWQQGHKGGGHGGGHGHKGGGYGHEKGGGYEMKGYGHGGGGHKGGGYGHEKGGHKGGGYEMKGYGHGGGGHKGGGYEMKGYGHGGGGHKGGGYGHEGGGHKGGGYGHSGGHKGGGGYESSPALKGMKYKHAFYEMTSYGNKKGNNNGYPGGENESGHAEYNDPQNQEEYGYSGPYPNTEYSNYVPVASTNRDHKNKDHNNNNNVAASSLGVDDVANYIRNSKRPQQSEDTYLATPILLDALPLSSDDTQSKPSDEKKFSDDGNFDLNLDFNGYVPDPFRRNDKSAKRSNKLSSSFKAPTTTATATSDLGFDSFIDSGQDTDK</sequence>
<comment type="caution">
    <text evidence="3">The sequence shown here is derived from an EMBL/GenBank/DDBJ whole genome shotgun (WGS) entry which is preliminary data.</text>
</comment>